<name>A0A833S490_PHYIN</name>
<keyword evidence="7" id="KW-1185">Reference proteome</keyword>
<proteinExistence type="predicted"/>
<dbReference type="InterPro" id="IPR010402">
    <property type="entry name" value="CCT_domain"/>
</dbReference>
<feature type="region of interest" description="Disordered" evidence="3">
    <location>
        <begin position="348"/>
        <end position="373"/>
    </location>
</feature>
<dbReference type="Proteomes" id="UP000704712">
    <property type="component" value="Unassembled WGS sequence"/>
</dbReference>
<evidence type="ECO:0000256" key="2">
    <source>
        <dbReference type="ARBA" id="ARBA00023242"/>
    </source>
</evidence>
<evidence type="ECO:0000313" key="6">
    <source>
        <dbReference type="EMBL" id="KAF4129436.1"/>
    </source>
</evidence>
<evidence type="ECO:0000256" key="3">
    <source>
        <dbReference type="SAM" id="MobiDB-lite"/>
    </source>
</evidence>
<dbReference type="PANTHER" id="PTHR31319">
    <property type="entry name" value="ZINC FINGER PROTEIN CONSTANS-LIKE 4"/>
    <property type="match status" value="1"/>
</dbReference>
<evidence type="ECO:0000256" key="1">
    <source>
        <dbReference type="ARBA" id="ARBA00004123"/>
    </source>
</evidence>
<dbReference type="GO" id="GO:0005634">
    <property type="term" value="C:nucleus"/>
    <property type="evidence" value="ECO:0007669"/>
    <property type="project" value="UniProtKB-SubCell"/>
</dbReference>
<evidence type="ECO:0000313" key="5">
    <source>
        <dbReference type="EMBL" id="KAF4040167.1"/>
    </source>
</evidence>
<dbReference type="AlphaFoldDB" id="A0A833S490"/>
<comment type="caution">
    <text evidence="5">The sequence shown here is derived from an EMBL/GenBank/DDBJ whole genome shotgun (WGS) entry which is preliminary data.</text>
</comment>
<feature type="domain" description="CCT" evidence="4">
    <location>
        <begin position="302"/>
        <end position="344"/>
    </location>
</feature>
<dbReference type="Proteomes" id="UP000602510">
    <property type="component" value="Unassembled WGS sequence"/>
</dbReference>
<organism evidence="5 7">
    <name type="scientific">Phytophthora infestans</name>
    <name type="common">Potato late blight agent</name>
    <name type="synonym">Botrytis infestans</name>
    <dbReference type="NCBI Taxonomy" id="4787"/>
    <lineage>
        <taxon>Eukaryota</taxon>
        <taxon>Sar</taxon>
        <taxon>Stramenopiles</taxon>
        <taxon>Oomycota</taxon>
        <taxon>Peronosporomycetes</taxon>
        <taxon>Peronosporales</taxon>
        <taxon>Peronosporaceae</taxon>
        <taxon>Phytophthora</taxon>
    </lineage>
</organism>
<evidence type="ECO:0000259" key="4">
    <source>
        <dbReference type="PROSITE" id="PS51017"/>
    </source>
</evidence>
<keyword evidence="2" id="KW-0539">Nucleus</keyword>
<dbReference type="Pfam" id="PF06203">
    <property type="entry name" value="CCT"/>
    <property type="match status" value="1"/>
</dbReference>
<dbReference type="EMBL" id="WSZM01000151">
    <property type="protein sequence ID" value="KAF4040167.1"/>
    <property type="molecule type" value="Genomic_DNA"/>
</dbReference>
<dbReference type="PANTHER" id="PTHR31319:SF77">
    <property type="entry name" value="ZINC FINGER PROTEIN CONSTANS-LIKE 4"/>
    <property type="match status" value="1"/>
</dbReference>
<comment type="subcellular location">
    <subcellularLocation>
        <location evidence="1">Nucleus</location>
    </subcellularLocation>
</comment>
<evidence type="ECO:0000313" key="7">
    <source>
        <dbReference type="Proteomes" id="UP000602510"/>
    </source>
</evidence>
<gene>
    <name evidence="5" type="ORF">GN244_ATG07596</name>
    <name evidence="6" type="ORF">GN958_ATG21391</name>
</gene>
<feature type="region of interest" description="Disordered" evidence="3">
    <location>
        <begin position="131"/>
        <end position="151"/>
    </location>
</feature>
<dbReference type="PROSITE" id="PS51017">
    <property type="entry name" value="CCT"/>
    <property type="match status" value="1"/>
</dbReference>
<feature type="compositionally biased region" description="Low complexity" evidence="3">
    <location>
        <begin position="352"/>
        <end position="373"/>
    </location>
</feature>
<dbReference type="InterPro" id="IPR045281">
    <property type="entry name" value="CONSTANS-like"/>
</dbReference>
<feature type="compositionally biased region" description="Basic and acidic residues" evidence="3">
    <location>
        <begin position="131"/>
        <end position="146"/>
    </location>
</feature>
<accession>A0A833S490</accession>
<protein>
    <submittedName>
        <fullName evidence="5">CCT motif-containing protein</fullName>
    </submittedName>
</protein>
<dbReference type="EMBL" id="JAACNO010002960">
    <property type="protein sequence ID" value="KAF4129436.1"/>
    <property type="molecule type" value="Genomic_DNA"/>
</dbReference>
<reference evidence="5" key="1">
    <citation type="submission" date="2020-04" db="EMBL/GenBank/DDBJ databases">
        <title>Hybrid Assembly of Korean Phytophthora infestans isolates.</title>
        <authorList>
            <person name="Prokchorchik M."/>
            <person name="Lee Y."/>
            <person name="Seo J."/>
            <person name="Cho J.-H."/>
            <person name="Park Y.-E."/>
            <person name="Jang D.-C."/>
            <person name="Im J.-S."/>
            <person name="Choi J.-G."/>
            <person name="Park H.-J."/>
            <person name="Lee G.-B."/>
            <person name="Lee Y.-G."/>
            <person name="Hong S.-Y."/>
            <person name="Cho K."/>
            <person name="Sohn K.H."/>
        </authorList>
    </citation>
    <scope>NUCLEOTIDE SEQUENCE</scope>
    <source>
        <strain evidence="5">KR_1_A1</strain>
        <strain evidence="6">KR_2_A2</strain>
    </source>
</reference>
<sequence length="373" mass="42106">MAPNCDDQTVANSANASPFFINPWELTDMDFLLPEPIVSSTRSYFQELSQENFHESEQGCSPKVKKTQESGDEWQDIPLSEHSANELSSYLANDVFQEKVTTVTKSQSSTPSHGKLLPPAKTKLRVHTITCKDRGPSKSSPPKKDGSVVSPTTVDKKVLVTDNDLRLFSSDSMIKRSGQERKSLKLSCKTIKFPTSAENSSIPASTHRQLKRCASLEANYYDHFARALKRTKSLDQASWSTSSYDPRVYCGRVDGFHGMQPRLLSPGLAASMYHVQVPLSQQFQAQYQAPKRKIGIYSPAERRERLKRFHEKRKLRVYHKRVKYDCRKRLANSCPRVKGRFVRKTEFLQAKESSSTSSPATSESTSSTEDCLH</sequence>